<organism evidence="1">
    <name type="scientific">Siphoviridae sp. ctQqU1</name>
    <dbReference type="NCBI Taxonomy" id="2825496"/>
    <lineage>
        <taxon>Viruses</taxon>
        <taxon>Duplodnaviria</taxon>
        <taxon>Heunggongvirae</taxon>
        <taxon>Uroviricota</taxon>
        <taxon>Caudoviricetes</taxon>
    </lineage>
</organism>
<reference evidence="1" key="1">
    <citation type="journal article" date="2021" name="Proc. Natl. Acad. Sci. U.S.A.">
        <title>A Catalog of Tens of Thousands of Viruses from Human Metagenomes Reveals Hidden Associations with Chronic Diseases.</title>
        <authorList>
            <person name="Tisza M.J."/>
            <person name="Buck C.B."/>
        </authorList>
    </citation>
    <scope>NUCLEOTIDE SEQUENCE</scope>
    <source>
        <strain evidence="1">CtQqU1</strain>
    </source>
</reference>
<evidence type="ECO:0000313" key="1">
    <source>
        <dbReference type="EMBL" id="DAE13669.1"/>
    </source>
</evidence>
<dbReference type="EMBL" id="BK015568">
    <property type="protein sequence ID" value="DAE13669.1"/>
    <property type="molecule type" value="Genomic_DNA"/>
</dbReference>
<name>A0A8S5Q4U0_9CAUD</name>
<accession>A0A8S5Q4U0</accession>
<protein>
    <submittedName>
        <fullName evidence="1">Uncharacterized protein</fullName>
    </submittedName>
</protein>
<sequence length="142" mass="16141">MKQTIDYTALTKTIRAELNARHDRSAWDKAVTLYALDLLEDIQWSANDAERLPLDGEELERWALNDASCWEQYSNGGCSLCYNADIAARVCTPSELKRKHGGTYEPNSFETWLDVQARALYQACNRIRTICRASGLYCKGVQ</sequence>
<proteinExistence type="predicted"/>